<name>X1GAT6_9ZZZZ</name>
<dbReference type="AlphaFoldDB" id="X1GAT6"/>
<protein>
    <recommendedName>
        <fullName evidence="2">Amidohydrolase-related domain-containing protein</fullName>
    </recommendedName>
</protein>
<accession>X1GAT6</accession>
<dbReference type="EMBL" id="BARU01009565">
    <property type="protein sequence ID" value="GAH38699.1"/>
    <property type="molecule type" value="Genomic_DNA"/>
</dbReference>
<reference evidence="1" key="1">
    <citation type="journal article" date="2014" name="Front. Microbiol.">
        <title>High frequency of phylogenetically diverse reductive dehalogenase-homologous genes in deep subseafloor sedimentary metagenomes.</title>
        <authorList>
            <person name="Kawai M."/>
            <person name="Futagami T."/>
            <person name="Toyoda A."/>
            <person name="Takaki Y."/>
            <person name="Nishi S."/>
            <person name="Hori S."/>
            <person name="Arai W."/>
            <person name="Tsubouchi T."/>
            <person name="Morono Y."/>
            <person name="Uchiyama I."/>
            <person name="Ito T."/>
            <person name="Fujiyama A."/>
            <person name="Inagaki F."/>
            <person name="Takami H."/>
        </authorList>
    </citation>
    <scope>NUCLEOTIDE SEQUENCE</scope>
    <source>
        <strain evidence="1">Expedition CK06-06</strain>
    </source>
</reference>
<organism evidence="1">
    <name type="scientific">marine sediment metagenome</name>
    <dbReference type="NCBI Taxonomy" id="412755"/>
    <lineage>
        <taxon>unclassified sequences</taxon>
        <taxon>metagenomes</taxon>
        <taxon>ecological metagenomes</taxon>
    </lineage>
</organism>
<gene>
    <name evidence="1" type="ORF">S03H2_18433</name>
</gene>
<feature type="non-terminal residue" evidence="1">
    <location>
        <position position="85"/>
    </location>
</feature>
<evidence type="ECO:0008006" key="2">
    <source>
        <dbReference type="Google" id="ProtNLM"/>
    </source>
</evidence>
<evidence type="ECO:0000313" key="1">
    <source>
        <dbReference type="EMBL" id="GAH38699.1"/>
    </source>
</evidence>
<comment type="caution">
    <text evidence="1">The sequence shown here is derived from an EMBL/GenBank/DDBJ whole genome shotgun (WGS) entry which is preliminary data.</text>
</comment>
<sequence length="85" mass="9159">MGLFDCNCFIGPRSADVPGVDGSPGALVEEMDRLGIDQALVCHVMAKELHPLEGNEAVLKELEGYPRLHPCWAFLPPASGFMPPP</sequence>
<proteinExistence type="predicted"/>